<evidence type="ECO:0000313" key="3">
    <source>
        <dbReference type="WBParaSite" id="nRc.2.0.1.t37089-RA"/>
    </source>
</evidence>
<name>A0A915KGK3_ROMCU</name>
<dbReference type="Proteomes" id="UP000887565">
    <property type="component" value="Unplaced"/>
</dbReference>
<sequence length="191" mass="21391">MPRISFCLSNGTSTSHMPSSSPTGGANILRELFGVGSVNGIKITKILERTDIQKRWRISARLDNFGMTFFGDATTSDPIRIVISQHPIGPRLSFVAQIYGFLNNPPQITGVIRRLLPTDKTEIERHIDLGVTPLIEANAKARDFNQRVIYKLLNIHKKVERKCQCNPTPPAGLNLDIELRIIPMTLILYQT</sequence>
<proteinExistence type="predicted"/>
<feature type="region of interest" description="Disordered" evidence="1">
    <location>
        <begin position="1"/>
        <end position="22"/>
    </location>
</feature>
<organism evidence="2 3">
    <name type="scientific">Romanomermis culicivorax</name>
    <name type="common">Nematode worm</name>
    <dbReference type="NCBI Taxonomy" id="13658"/>
    <lineage>
        <taxon>Eukaryota</taxon>
        <taxon>Metazoa</taxon>
        <taxon>Ecdysozoa</taxon>
        <taxon>Nematoda</taxon>
        <taxon>Enoplea</taxon>
        <taxon>Dorylaimia</taxon>
        <taxon>Mermithida</taxon>
        <taxon>Mermithoidea</taxon>
        <taxon>Mermithidae</taxon>
        <taxon>Romanomermis</taxon>
    </lineage>
</organism>
<evidence type="ECO:0000256" key="1">
    <source>
        <dbReference type="SAM" id="MobiDB-lite"/>
    </source>
</evidence>
<dbReference type="AlphaFoldDB" id="A0A915KGK3"/>
<accession>A0A915KGK3</accession>
<dbReference type="WBParaSite" id="nRc.2.0.1.t37089-RA">
    <property type="protein sequence ID" value="nRc.2.0.1.t37089-RA"/>
    <property type="gene ID" value="nRc.2.0.1.g37089"/>
</dbReference>
<protein>
    <submittedName>
        <fullName evidence="3">Uncharacterized protein</fullName>
    </submittedName>
</protein>
<keyword evidence="2" id="KW-1185">Reference proteome</keyword>
<feature type="compositionally biased region" description="Low complexity" evidence="1">
    <location>
        <begin position="9"/>
        <end position="22"/>
    </location>
</feature>
<evidence type="ECO:0000313" key="2">
    <source>
        <dbReference type="Proteomes" id="UP000887565"/>
    </source>
</evidence>
<reference evidence="3" key="1">
    <citation type="submission" date="2022-11" db="UniProtKB">
        <authorList>
            <consortium name="WormBaseParasite"/>
        </authorList>
    </citation>
    <scope>IDENTIFICATION</scope>
</reference>